<sequence>MEQPGLNLFDEGYLKGSFVQEIFYNEENQFGVFLMQVSESSETLDTDEVVVVGNMLRPHPDEWVVCYGEWKEHPRYGKQYRVHHVKKELPRSREAVAKYLSSGLFPGVGKKTAEKIVDHLGPDALWKASRDPGLLAEVPGVNEARAQTIADSLQEHRALEQAMVFLYQFGLGPAIALKVVQAYKDATMDVIRENPYRLIDEVEGVGFRRADEIARKSGIEPDAPERYQAAALFAVREASLSQGHVYVTAEELHQQVNALLQTESEDLFPSDQREEYLEQMVLEERLIEDHGKYYLPSLYYAEYGVAVRVRQWLDWEVDPTPAHELYKAVGEVEEELQVAYAERQREAMTKAIDSPVMILTGGPGTGKTTVIQGICHLFAKLNECSLDPAAYEASEKPYPIRLAAPTGRAAKRMSEATGMPATTIHRLLGWKGDFFERDTDHPIEGSLLIVDEVSMLDIWLANQLFRAVPRGMQVILVGDDDQLPSVGPGKVLHHLLQVKSIPRVELTNIFRQEEGSSIIQLAHSLKSGELPQDLKEPKTDRRFFSCKRDQAISVILQTVTNALNRGYTLFDIQVLAPIYKGPAGVHRINEEIQKAVNPSRPDQKEISFGETTFRLKDKVLQLVNHTEHPIYNGDMGQIVAIDEDAHKDEPVLWVQFDRREVPYKRNQLNQISLAYACSVHKAQGSEFAIVIFPLLMAYRRMLQKNLIYTGITRSQSYLILCGEEEALEFGMKRKEREERNSQLVDLIQAEW</sequence>
<dbReference type="InterPro" id="IPR041451">
    <property type="entry name" value="RecD2_SH13"/>
</dbReference>
<comment type="function">
    <text evidence="3">DNA-dependent ATPase and ATP-dependent 5'-3' DNA helicase. Has no activity on blunt DNA or DNA with 3'-overhangs, requires at least 10 bases of 5'-ssDNA for helicase activity.</text>
</comment>
<dbReference type="InterPro" id="IPR055446">
    <property type="entry name" value="RecD2_N_OB"/>
</dbReference>
<dbReference type="InterPro" id="IPR006345">
    <property type="entry name" value="RecD2"/>
</dbReference>
<dbReference type="Proteomes" id="UP000215459">
    <property type="component" value="Unassembled WGS sequence"/>
</dbReference>
<keyword evidence="2 3" id="KW-0067">ATP-binding</keyword>
<accession>A0A235B967</accession>
<dbReference type="InterPro" id="IPR003593">
    <property type="entry name" value="AAA+_ATPase"/>
</dbReference>
<gene>
    <name evidence="3" type="primary">recD2</name>
    <name evidence="6" type="ORF">CHM34_03420</name>
</gene>
<dbReference type="OrthoDB" id="9803432at2"/>
<dbReference type="PANTHER" id="PTHR43788">
    <property type="entry name" value="DNA2/NAM7 HELICASE FAMILY MEMBER"/>
    <property type="match status" value="1"/>
</dbReference>
<dbReference type="PANTHER" id="PTHR43788:SF6">
    <property type="entry name" value="DNA HELICASE B"/>
    <property type="match status" value="1"/>
</dbReference>
<keyword evidence="3" id="KW-0378">Hydrolase</keyword>
<dbReference type="RefSeq" id="WP_094263198.1">
    <property type="nucleotide sequence ID" value="NZ_NOWF01000002.1"/>
</dbReference>
<dbReference type="GO" id="GO:0006281">
    <property type="term" value="P:DNA repair"/>
    <property type="evidence" value="ECO:0007669"/>
    <property type="project" value="InterPro"/>
</dbReference>
<dbReference type="Pfam" id="PF13538">
    <property type="entry name" value="UvrD_C_2"/>
    <property type="match status" value="1"/>
</dbReference>
<comment type="similarity">
    <text evidence="3">Belongs to the RecD family. RecD2 subfamily.</text>
</comment>
<dbReference type="Gene3D" id="2.30.30.940">
    <property type="match status" value="1"/>
</dbReference>
<evidence type="ECO:0000256" key="1">
    <source>
        <dbReference type="ARBA" id="ARBA00022741"/>
    </source>
</evidence>
<feature type="domain" description="AAA+ ATPase" evidence="5">
    <location>
        <begin position="353"/>
        <end position="510"/>
    </location>
</feature>
<keyword evidence="3" id="KW-0238">DNA-binding</keyword>
<dbReference type="CDD" id="cd18809">
    <property type="entry name" value="SF1_C_RecD"/>
    <property type="match status" value="1"/>
</dbReference>
<dbReference type="EC" id="5.6.2.3" evidence="3"/>
<dbReference type="GO" id="GO:0009338">
    <property type="term" value="C:exodeoxyribonuclease V complex"/>
    <property type="evidence" value="ECO:0007669"/>
    <property type="project" value="TreeGrafter"/>
</dbReference>
<dbReference type="Pfam" id="PF18335">
    <property type="entry name" value="SH3_13"/>
    <property type="match status" value="1"/>
</dbReference>
<dbReference type="SMART" id="SM00278">
    <property type="entry name" value="HhH1"/>
    <property type="match status" value="3"/>
</dbReference>
<dbReference type="NCBIfam" id="TIGR01448">
    <property type="entry name" value="recD_rel"/>
    <property type="match status" value="1"/>
</dbReference>
<dbReference type="GO" id="GO:0005524">
    <property type="term" value="F:ATP binding"/>
    <property type="evidence" value="ECO:0007669"/>
    <property type="project" value="UniProtKB-UniRule"/>
</dbReference>
<dbReference type="InterPro" id="IPR027417">
    <property type="entry name" value="P-loop_NTPase"/>
</dbReference>
<dbReference type="Gene3D" id="3.40.50.300">
    <property type="entry name" value="P-loop containing nucleotide triphosphate hydrolases"/>
    <property type="match status" value="2"/>
</dbReference>
<evidence type="ECO:0000256" key="2">
    <source>
        <dbReference type="ARBA" id="ARBA00022840"/>
    </source>
</evidence>
<dbReference type="InterPro" id="IPR027785">
    <property type="entry name" value="UvrD-like_helicase_C"/>
</dbReference>
<reference evidence="6 7" key="1">
    <citation type="submission" date="2017-07" db="EMBL/GenBank/DDBJ databases">
        <title>The genome sequence of Paludifilum halophilum highlights mechanisms for microbial adaptation to high salt environemnts.</title>
        <authorList>
            <person name="Belbahri L."/>
        </authorList>
    </citation>
    <scope>NUCLEOTIDE SEQUENCE [LARGE SCALE GENOMIC DNA]</scope>
    <source>
        <strain evidence="6 7">DSM 102817</strain>
    </source>
</reference>
<dbReference type="InterPro" id="IPR050534">
    <property type="entry name" value="Coronavir_polyprotein_1ab"/>
</dbReference>
<name>A0A235B967_9BACL</name>
<evidence type="ECO:0000259" key="5">
    <source>
        <dbReference type="SMART" id="SM00382"/>
    </source>
</evidence>
<dbReference type="Gene3D" id="1.10.150.20">
    <property type="entry name" value="5' to 3' exonuclease, C-terminal subdomain"/>
    <property type="match status" value="1"/>
</dbReference>
<dbReference type="AlphaFoldDB" id="A0A235B967"/>
<dbReference type="GO" id="GO:0016887">
    <property type="term" value="F:ATP hydrolysis activity"/>
    <property type="evidence" value="ECO:0007669"/>
    <property type="project" value="RHEA"/>
</dbReference>
<keyword evidence="3 6" id="KW-0347">Helicase</keyword>
<feature type="domain" description="Helix-hairpin-helix DNA-binding motif class 1" evidence="4">
    <location>
        <begin position="98"/>
        <end position="119"/>
    </location>
</feature>
<dbReference type="InterPro" id="IPR010994">
    <property type="entry name" value="RuvA_2-like"/>
</dbReference>
<keyword evidence="1 3" id="KW-0547">Nucleotide-binding</keyword>
<dbReference type="HAMAP" id="MF_01488">
    <property type="entry name" value="RecD2"/>
    <property type="match status" value="1"/>
</dbReference>
<keyword evidence="3" id="KW-0413">Isomerase</keyword>
<dbReference type="GO" id="GO:0017116">
    <property type="term" value="F:single-stranded DNA helicase activity"/>
    <property type="evidence" value="ECO:0007669"/>
    <property type="project" value="TreeGrafter"/>
</dbReference>
<protein>
    <recommendedName>
        <fullName evidence="3">ATP-dependent RecD2 DNA helicase</fullName>
        <ecNumber evidence="3">5.6.2.3</ecNumber>
    </recommendedName>
    <alternativeName>
        <fullName evidence="3">DNA 5'-3' helicase subunit RecD2</fullName>
    </alternativeName>
</protein>
<dbReference type="SUPFAM" id="SSF52540">
    <property type="entry name" value="P-loop containing nucleoside triphosphate hydrolases"/>
    <property type="match status" value="2"/>
</dbReference>
<dbReference type="EMBL" id="NOWF01000002">
    <property type="protein sequence ID" value="OYD08850.1"/>
    <property type="molecule type" value="Genomic_DNA"/>
</dbReference>
<evidence type="ECO:0000313" key="7">
    <source>
        <dbReference type="Proteomes" id="UP000215459"/>
    </source>
</evidence>
<evidence type="ECO:0000259" key="4">
    <source>
        <dbReference type="SMART" id="SM00278"/>
    </source>
</evidence>
<evidence type="ECO:0000256" key="3">
    <source>
        <dbReference type="HAMAP-Rule" id="MF_01488"/>
    </source>
</evidence>
<dbReference type="GO" id="GO:0043139">
    <property type="term" value="F:5'-3' DNA helicase activity"/>
    <property type="evidence" value="ECO:0007669"/>
    <property type="project" value="UniProtKB-UniRule"/>
</dbReference>
<dbReference type="Pfam" id="PF23139">
    <property type="entry name" value="OB_YrrC"/>
    <property type="match status" value="1"/>
</dbReference>
<dbReference type="InterPro" id="IPR003583">
    <property type="entry name" value="Hlx-hairpin-Hlx_DNA-bd_motif"/>
</dbReference>
<dbReference type="Pfam" id="PF14490">
    <property type="entry name" value="HHH_RecD2"/>
    <property type="match status" value="1"/>
</dbReference>
<dbReference type="SMART" id="SM00382">
    <property type="entry name" value="AAA"/>
    <property type="match status" value="1"/>
</dbReference>
<comment type="catalytic activity">
    <reaction evidence="3">
        <text>ATP + H2O = ADP + phosphate + H(+)</text>
        <dbReference type="Rhea" id="RHEA:13065"/>
        <dbReference type="ChEBI" id="CHEBI:15377"/>
        <dbReference type="ChEBI" id="CHEBI:15378"/>
        <dbReference type="ChEBI" id="CHEBI:30616"/>
        <dbReference type="ChEBI" id="CHEBI:43474"/>
        <dbReference type="ChEBI" id="CHEBI:456216"/>
        <dbReference type="EC" id="5.6.2.3"/>
    </reaction>
</comment>
<feature type="domain" description="Helix-hairpin-helix DNA-binding motif class 1" evidence="4">
    <location>
        <begin position="197"/>
        <end position="216"/>
    </location>
</feature>
<dbReference type="Pfam" id="PF13245">
    <property type="entry name" value="AAA_19"/>
    <property type="match status" value="1"/>
</dbReference>
<organism evidence="6 7">
    <name type="scientific">Paludifilum halophilum</name>
    <dbReference type="NCBI Taxonomy" id="1642702"/>
    <lineage>
        <taxon>Bacteria</taxon>
        <taxon>Bacillati</taxon>
        <taxon>Bacillota</taxon>
        <taxon>Bacilli</taxon>
        <taxon>Bacillales</taxon>
        <taxon>Thermoactinomycetaceae</taxon>
        <taxon>Paludifilum</taxon>
    </lineage>
</organism>
<dbReference type="Gene3D" id="1.10.10.2220">
    <property type="match status" value="1"/>
</dbReference>
<dbReference type="InterPro" id="IPR029493">
    <property type="entry name" value="RecD2-like_HHH"/>
</dbReference>
<comment type="caution">
    <text evidence="6">The sequence shown here is derived from an EMBL/GenBank/DDBJ whole genome shotgun (WGS) entry which is preliminary data.</text>
</comment>
<dbReference type="SUPFAM" id="SSF47781">
    <property type="entry name" value="RuvA domain 2-like"/>
    <property type="match status" value="1"/>
</dbReference>
<feature type="binding site" evidence="3">
    <location>
        <begin position="364"/>
        <end position="368"/>
    </location>
    <ligand>
        <name>ATP</name>
        <dbReference type="ChEBI" id="CHEBI:30616"/>
    </ligand>
</feature>
<keyword evidence="7" id="KW-1185">Reference proteome</keyword>
<dbReference type="GO" id="GO:0006310">
    <property type="term" value="P:DNA recombination"/>
    <property type="evidence" value="ECO:0007669"/>
    <property type="project" value="InterPro"/>
</dbReference>
<dbReference type="CDD" id="cd17933">
    <property type="entry name" value="DEXSc_RecD-like"/>
    <property type="match status" value="1"/>
</dbReference>
<feature type="domain" description="Helix-hairpin-helix DNA-binding motif class 1" evidence="4">
    <location>
        <begin position="133"/>
        <end position="152"/>
    </location>
</feature>
<proteinExistence type="inferred from homology"/>
<dbReference type="GO" id="GO:0003677">
    <property type="term" value="F:DNA binding"/>
    <property type="evidence" value="ECO:0007669"/>
    <property type="project" value="UniProtKB-UniRule"/>
</dbReference>
<evidence type="ECO:0000313" key="6">
    <source>
        <dbReference type="EMBL" id="OYD08850.1"/>
    </source>
</evidence>